<dbReference type="Proteomes" id="UP000800200">
    <property type="component" value="Unassembled WGS sequence"/>
</dbReference>
<sequence length="180" mass="20394">MHKALLHTLVSISPDRPIYTSKGTDFVAGKGRGLIMLLHSLPGLGKTLTAEAVTEHLRRPLYSISTVLLLDKADVCLERRSSHDLCRNSLVTVFLRKLEYLNGIMFLTTNRVSEFDEAILTRIHLMLRYDELSTDARKQIWGHFLSRSRTSYGAPDIHDRELERLVSSKLNGRQVGCLCC</sequence>
<accession>A0A6A6DTD8</accession>
<dbReference type="SUPFAM" id="SSF52540">
    <property type="entry name" value="P-loop containing nucleoside triphosphate hydrolases"/>
    <property type="match status" value="1"/>
</dbReference>
<dbReference type="AlphaFoldDB" id="A0A6A6DTD8"/>
<protein>
    <recommendedName>
        <fullName evidence="3">ATPase AAA-type core domain-containing protein</fullName>
    </recommendedName>
</protein>
<dbReference type="Gene3D" id="3.40.50.300">
    <property type="entry name" value="P-loop containing nucleotide triphosphate hydrolases"/>
    <property type="match status" value="1"/>
</dbReference>
<dbReference type="OrthoDB" id="10042665at2759"/>
<dbReference type="InterPro" id="IPR027417">
    <property type="entry name" value="P-loop_NTPase"/>
</dbReference>
<proteinExistence type="predicted"/>
<keyword evidence="2" id="KW-1185">Reference proteome</keyword>
<organism evidence="1 2">
    <name type="scientific">Zopfia rhizophila CBS 207.26</name>
    <dbReference type="NCBI Taxonomy" id="1314779"/>
    <lineage>
        <taxon>Eukaryota</taxon>
        <taxon>Fungi</taxon>
        <taxon>Dikarya</taxon>
        <taxon>Ascomycota</taxon>
        <taxon>Pezizomycotina</taxon>
        <taxon>Dothideomycetes</taxon>
        <taxon>Dothideomycetes incertae sedis</taxon>
        <taxon>Zopfiaceae</taxon>
        <taxon>Zopfia</taxon>
    </lineage>
</organism>
<reference evidence="1" key="1">
    <citation type="journal article" date="2020" name="Stud. Mycol.">
        <title>101 Dothideomycetes genomes: a test case for predicting lifestyles and emergence of pathogens.</title>
        <authorList>
            <person name="Haridas S."/>
            <person name="Albert R."/>
            <person name="Binder M."/>
            <person name="Bloem J."/>
            <person name="Labutti K."/>
            <person name="Salamov A."/>
            <person name="Andreopoulos B."/>
            <person name="Baker S."/>
            <person name="Barry K."/>
            <person name="Bills G."/>
            <person name="Bluhm B."/>
            <person name="Cannon C."/>
            <person name="Castanera R."/>
            <person name="Culley D."/>
            <person name="Daum C."/>
            <person name="Ezra D."/>
            <person name="Gonzalez J."/>
            <person name="Henrissat B."/>
            <person name="Kuo A."/>
            <person name="Liang C."/>
            <person name="Lipzen A."/>
            <person name="Lutzoni F."/>
            <person name="Magnuson J."/>
            <person name="Mondo S."/>
            <person name="Nolan M."/>
            <person name="Ohm R."/>
            <person name="Pangilinan J."/>
            <person name="Park H.-J."/>
            <person name="Ramirez L."/>
            <person name="Alfaro M."/>
            <person name="Sun H."/>
            <person name="Tritt A."/>
            <person name="Yoshinaga Y."/>
            <person name="Zwiers L.-H."/>
            <person name="Turgeon B."/>
            <person name="Goodwin S."/>
            <person name="Spatafora J."/>
            <person name="Crous P."/>
            <person name="Grigoriev I."/>
        </authorList>
    </citation>
    <scope>NUCLEOTIDE SEQUENCE</scope>
    <source>
        <strain evidence="1">CBS 207.26</strain>
    </source>
</reference>
<evidence type="ECO:0000313" key="2">
    <source>
        <dbReference type="Proteomes" id="UP000800200"/>
    </source>
</evidence>
<dbReference type="PANTHER" id="PTHR46411">
    <property type="entry name" value="FAMILY ATPASE, PUTATIVE-RELATED"/>
    <property type="match status" value="1"/>
</dbReference>
<dbReference type="EMBL" id="ML994655">
    <property type="protein sequence ID" value="KAF2180926.1"/>
    <property type="molecule type" value="Genomic_DNA"/>
</dbReference>
<evidence type="ECO:0008006" key="3">
    <source>
        <dbReference type="Google" id="ProtNLM"/>
    </source>
</evidence>
<gene>
    <name evidence="1" type="ORF">K469DRAFT_729606</name>
</gene>
<name>A0A6A6DTD8_9PEZI</name>
<dbReference type="PANTHER" id="PTHR46411:SF3">
    <property type="entry name" value="AAA+ ATPASE DOMAIN-CONTAINING PROTEIN"/>
    <property type="match status" value="1"/>
</dbReference>
<evidence type="ECO:0000313" key="1">
    <source>
        <dbReference type="EMBL" id="KAF2180926.1"/>
    </source>
</evidence>